<protein>
    <submittedName>
        <fullName evidence="2">Uncharacterized protein</fullName>
    </submittedName>
</protein>
<accession>A0ABN9LVJ8</accession>
<proteinExistence type="predicted"/>
<dbReference type="EMBL" id="CAUEEQ010034058">
    <property type="protein sequence ID" value="CAJ0951927.1"/>
    <property type="molecule type" value="Genomic_DNA"/>
</dbReference>
<dbReference type="PANTHER" id="PTHR14795:SF0">
    <property type="entry name" value="TRANSMEMBRANE PROTEIN 62"/>
    <property type="match status" value="1"/>
</dbReference>
<sequence length="521" mass="57243">MADVSVCAHQVTNIEKTTWIDIRGNHDSFNIADLSSSNNYYRKYSGWQKEGSFHYVHQTPFGNYSFICVDATLTPGPKRPYNFFGIVNQNTFPNCGQSLKAEVANAGTHTSRLMYWNYGCQRMLAQNAIFLSRRNMSNSEVDRYPCQEDGDRNHAHRTRLRILAYSTGEIKKGDQPPLQSGRLPSPSTMSAQQEPSNTRDESTPIPPKWAVATSVGLRPDKSFTFPGPGPGATSTFVYCHQFSEASHGDSHAPYRDLHRVGTKQRKRALSSPPSSSPDPSASSWMHSSPYAPSSEVAFGLDVDSQSESDTDQNSMMQDMVKSLILAIAQVLNLKEDGVTAQEHSVSFKRTSFINVQNLLMWIRRFLLSSRTVLSLLDGESAKDSTDRLNPWLSQPLKQLSPPSVPFLPPPGCRKKAKAPKRALGTVAPQSSSVHSGQIVHAGKYLLTASSDAAGSARATSNIVAIRRILCLKAWNADPQSNKSLTGLAFQGSRLFGFKLDQIISNATAAKNTSLPQSQSKV</sequence>
<keyword evidence="3" id="KW-1185">Reference proteome</keyword>
<feature type="region of interest" description="Disordered" evidence="1">
    <location>
        <begin position="166"/>
        <end position="207"/>
    </location>
</feature>
<feature type="region of interest" description="Disordered" evidence="1">
    <location>
        <begin position="259"/>
        <end position="288"/>
    </location>
</feature>
<dbReference type="SUPFAM" id="SSF56300">
    <property type="entry name" value="Metallo-dependent phosphatases"/>
    <property type="match status" value="1"/>
</dbReference>
<evidence type="ECO:0000313" key="2">
    <source>
        <dbReference type="EMBL" id="CAJ0951927.1"/>
    </source>
</evidence>
<reference evidence="2" key="1">
    <citation type="submission" date="2023-07" db="EMBL/GenBank/DDBJ databases">
        <authorList>
            <person name="Stuckert A."/>
        </authorList>
    </citation>
    <scope>NUCLEOTIDE SEQUENCE</scope>
</reference>
<dbReference type="InterPro" id="IPR029052">
    <property type="entry name" value="Metallo-depent_PP-like"/>
</dbReference>
<evidence type="ECO:0000256" key="1">
    <source>
        <dbReference type="SAM" id="MobiDB-lite"/>
    </source>
</evidence>
<dbReference type="PANTHER" id="PTHR14795">
    <property type="entry name" value="HELICASE RELATED"/>
    <property type="match status" value="1"/>
</dbReference>
<dbReference type="Proteomes" id="UP001176940">
    <property type="component" value="Unassembled WGS sequence"/>
</dbReference>
<comment type="caution">
    <text evidence="2">The sequence shown here is derived from an EMBL/GenBank/DDBJ whole genome shotgun (WGS) entry which is preliminary data.</text>
</comment>
<feature type="compositionally biased region" description="Polar residues" evidence="1">
    <location>
        <begin position="185"/>
        <end position="196"/>
    </location>
</feature>
<evidence type="ECO:0000313" key="3">
    <source>
        <dbReference type="Proteomes" id="UP001176940"/>
    </source>
</evidence>
<gene>
    <name evidence="2" type="ORF">RIMI_LOCUS13659147</name>
</gene>
<organism evidence="2 3">
    <name type="scientific">Ranitomeya imitator</name>
    <name type="common">mimic poison frog</name>
    <dbReference type="NCBI Taxonomy" id="111125"/>
    <lineage>
        <taxon>Eukaryota</taxon>
        <taxon>Metazoa</taxon>
        <taxon>Chordata</taxon>
        <taxon>Craniata</taxon>
        <taxon>Vertebrata</taxon>
        <taxon>Euteleostomi</taxon>
        <taxon>Amphibia</taxon>
        <taxon>Batrachia</taxon>
        <taxon>Anura</taxon>
        <taxon>Neobatrachia</taxon>
        <taxon>Hyloidea</taxon>
        <taxon>Dendrobatidae</taxon>
        <taxon>Dendrobatinae</taxon>
        <taxon>Ranitomeya</taxon>
    </lineage>
</organism>
<name>A0ABN9LVJ8_9NEOB</name>
<feature type="compositionally biased region" description="Low complexity" evidence="1">
    <location>
        <begin position="270"/>
        <end position="288"/>
    </location>
</feature>